<dbReference type="SMART" id="SM00849">
    <property type="entry name" value="Lactamase_B"/>
    <property type="match status" value="1"/>
</dbReference>
<keyword evidence="3" id="KW-1185">Reference proteome</keyword>
<dbReference type="PANTHER" id="PTHR42951">
    <property type="entry name" value="METALLO-BETA-LACTAMASE DOMAIN-CONTAINING"/>
    <property type="match status" value="1"/>
</dbReference>
<accession>A0ABU0JTL2</accession>
<reference evidence="2 3" key="1">
    <citation type="submission" date="2023-07" db="EMBL/GenBank/DDBJ databases">
        <title>Genomic Encyclopedia of Type Strains, Phase IV (KMG-IV): sequencing the most valuable type-strain genomes for metagenomic binning, comparative biology and taxonomic classification.</title>
        <authorList>
            <person name="Goeker M."/>
        </authorList>
    </citation>
    <scope>NUCLEOTIDE SEQUENCE [LARGE SCALE GENOMIC DNA]</scope>
    <source>
        <strain evidence="2 3">DSM 1400</strain>
    </source>
</reference>
<evidence type="ECO:0000259" key="1">
    <source>
        <dbReference type="SMART" id="SM00849"/>
    </source>
</evidence>
<dbReference type="EMBL" id="JAUSWN010000019">
    <property type="protein sequence ID" value="MDQ0480442.1"/>
    <property type="molecule type" value="Genomic_DNA"/>
</dbReference>
<dbReference type="RefSeq" id="WP_307356427.1">
    <property type="nucleotide sequence ID" value="NZ_BAAACJ010000007.1"/>
</dbReference>
<dbReference type="Proteomes" id="UP001224418">
    <property type="component" value="Unassembled WGS sequence"/>
</dbReference>
<name>A0ABU0JTL2_HATLI</name>
<dbReference type="PANTHER" id="PTHR42951:SF4">
    <property type="entry name" value="ACYL-COENZYME A THIOESTERASE MBLAC2"/>
    <property type="match status" value="1"/>
</dbReference>
<organism evidence="2 3">
    <name type="scientific">Hathewaya limosa</name>
    <name type="common">Clostridium limosum</name>
    <dbReference type="NCBI Taxonomy" id="1536"/>
    <lineage>
        <taxon>Bacteria</taxon>
        <taxon>Bacillati</taxon>
        <taxon>Bacillota</taxon>
        <taxon>Clostridia</taxon>
        <taxon>Eubacteriales</taxon>
        <taxon>Clostridiaceae</taxon>
        <taxon>Hathewaya</taxon>
    </lineage>
</organism>
<dbReference type="InterPro" id="IPR036866">
    <property type="entry name" value="RibonucZ/Hydroxyglut_hydro"/>
</dbReference>
<dbReference type="SUPFAM" id="SSF56281">
    <property type="entry name" value="Metallo-hydrolase/oxidoreductase"/>
    <property type="match status" value="1"/>
</dbReference>
<dbReference type="Gene3D" id="3.60.15.10">
    <property type="entry name" value="Ribonuclease Z/Hydroxyacylglutathione hydrolase-like"/>
    <property type="match status" value="1"/>
</dbReference>
<protein>
    <submittedName>
        <fullName evidence="2">Glyoxylase-like metal-dependent hydrolase (Beta-lactamase superfamily II)</fullName>
    </submittedName>
</protein>
<evidence type="ECO:0000313" key="2">
    <source>
        <dbReference type="EMBL" id="MDQ0480442.1"/>
    </source>
</evidence>
<comment type="caution">
    <text evidence="2">The sequence shown here is derived from an EMBL/GenBank/DDBJ whole genome shotgun (WGS) entry which is preliminary data.</text>
</comment>
<gene>
    <name evidence="2" type="ORF">QOZ93_002190</name>
</gene>
<proteinExistence type="predicted"/>
<sequence length="284" mass="33382">MLNKLTDRIYYSDFVEKGDRPVLGLIVGDKYSLVIDGGNSRAHAQKFLNEVSKLDISPLKYLVLTHWHWDHVFGVTTMDLVNLVQEKTNEKLKWLNTLKWTNEDIDKRVKRGEEIEFCSENIKIELPNNHRCVEIPLADIVFKENIRMDLGGININIEHFPCDHSDDCCIIHVEEEKVVFLGDAIYLDMYNEPWSYSKEKLYPLLDKLEQYNANYYIPAHHPKYTKESFKNFSRYIKDIGNIVGKSVELEECIEKFQKSFCKRPTEEEINDLKVFIEGNRKTIK</sequence>
<dbReference type="InterPro" id="IPR050855">
    <property type="entry name" value="NDM-1-like"/>
</dbReference>
<evidence type="ECO:0000313" key="3">
    <source>
        <dbReference type="Proteomes" id="UP001224418"/>
    </source>
</evidence>
<dbReference type="Pfam" id="PF00753">
    <property type="entry name" value="Lactamase_B"/>
    <property type="match status" value="1"/>
</dbReference>
<dbReference type="InterPro" id="IPR001279">
    <property type="entry name" value="Metallo-B-lactamas"/>
</dbReference>
<feature type="domain" description="Metallo-beta-lactamase" evidence="1">
    <location>
        <begin position="21"/>
        <end position="220"/>
    </location>
</feature>